<keyword evidence="2" id="KW-1185">Reference proteome</keyword>
<organism evidence="1 2">
    <name type="scientific">Conoideocrella luteorostrata</name>
    <dbReference type="NCBI Taxonomy" id="1105319"/>
    <lineage>
        <taxon>Eukaryota</taxon>
        <taxon>Fungi</taxon>
        <taxon>Dikarya</taxon>
        <taxon>Ascomycota</taxon>
        <taxon>Pezizomycotina</taxon>
        <taxon>Sordariomycetes</taxon>
        <taxon>Hypocreomycetidae</taxon>
        <taxon>Hypocreales</taxon>
        <taxon>Clavicipitaceae</taxon>
        <taxon>Conoideocrella</taxon>
    </lineage>
</organism>
<sequence>MSGGQLAGVLKWLVPRYPPNKGTLMKLGTILTRPGELESCLDLQGEKDIPASSTYKHQLSTGPAQQNLQTDKGFAFRAILSISSFLGITGNVEGKRVGGVNTSVIAKNAEATVFIPTEDYMNKALRRREVEEYIRKTGWEEPLYVVVGVATADRLHLEETRSGTAQASGSLRANATGTDWSGITASHDKVNSSVRKSDLKDCDFAYRLKEINYSKEFGHRLGDDYTKGALLGAGGVPAHTGDIVPRYKGLCEVDVDELTDEVTVLEIPG</sequence>
<evidence type="ECO:0000313" key="2">
    <source>
        <dbReference type="Proteomes" id="UP001251528"/>
    </source>
</evidence>
<proteinExistence type="predicted"/>
<accession>A0AAJ0CPL2</accession>
<comment type="caution">
    <text evidence="1">The sequence shown here is derived from an EMBL/GenBank/DDBJ whole genome shotgun (WGS) entry which is preliminary data.</text>
</comment>
<reference evidence="1" key="1">
    <citation type="submission" date="2023-06" db="EMBL/GenBank/DDBJ databases">
        <title>Conoideocrella luteorostrata (Hypocreales: Clavicipitaceae), a potential biocontrol fungus for elongate hemlock scale in United States Christmas tree production areas.</title>
        <authorList>
            <person name="Barrett H."/>
            <person name="Lovett B."/>
            <person name="Macias A.M."/>
            <person name="Stajich J.E."/>
            <person name="Kasson M.T."/>
        </authorList>
    </citation>
    <scope>NUCLEOTIDE SEQUENCE</scope>
    <source>
        <strain evidence="1">ARSEF 14590</strain>
    </source>
</reference>
<dbReference type="EMBL" id="JASWJB010000088">
    <property type="protein sequence ID" value="KAK2599172.1"/>
    <property type="molecule type" value="Genomic_DNA"/>
</dbReference>
<evidence type="ECO:0000313" key="1">
    <source>
        <dbReference type="EMBL" id="KAK2599172.1"/>
    </source>
</evidence>
<dbReference type="AlphaFoldDB" id="A0AAJ0CPL2"/>
<gene>
    <name evidence="1" type="ORF">QQS21_005362</name>
</gene>
<name>A0AAJ0CPL2_9HYPO</name>
<dbReference type="Proteomes" id="UP001251528">
    <property type="component" value="Unassembled WGS sequence"/>
</dbReference>
<protein>
    <submittedName>
        <fullName evidence="1">Uncharacterized protein</fullName>
    </submittedName>
</protein>